<dbReference type="EMBL" id="JAMQPL010000003">
    <property type="protein sequence ID" value="MCW7530575.1"/>
    <property type="molecule type" value="Genomic_DNA"/>
</dbReference>
<evidence type="ECO:0008006" key="6">
    <source>
        <dbReference type="Google" id="ProtNLM"/>
    </source>
</evidence>
<keyword evidence="1" id="KW-0677">Repeat</keyword>
<accession>A0AAW5VN55</accession>
<dbReference type="PANTHER" id="PTHR43215">
    <property type="entry name" value="RADIAL SPOKE HEAD 1 HOMOLOG"/>
    <property type="match status" value="1"/>
</dbReference>
<dbReference type="SUPFAM" id="SSF82185">
    <property type="entry name" value="Histone H3 K4-specific methyltransferase SET7/9 N-terminal domain"/>
    <property type="match status" value="2"/>
</dbReference>
<dbReference type="AlphaFoldDB" id="A0AAW5VN55"/>
<proteinExistence type="predicted"/>
<organism evidence="3 4">
    <name type="scientific">Leptospira soteropolitanensis</name>
    <dbReference type="NCBI Taxonomy" id="2950025"/>
    <lineage>
        <taxon>Bacteria</taxon>
        <taxon>Pseudomonadati</taxon>
        <taxon>Spirochaetota</taxon>
        <taxon>Spirochaetia</taxon>
        <taxon>Leptospirales</taxon>
        <taxon>Leptospiraceae</taxon>
        <taxon>Leptospira</taxon>
    </lineage>
</organism>
<dbReference type="EMBL" id="JAMQPM010000003">
    <property type="protein sequence ID" value="MCW7526581.1"/>
    <property type="molecule type" value="Genomic_DNA"/>
</dbReference>
<name>A0AAW5VN55_9LEPT</name>
<dbReference type="InterPro" id="IPR003409">
    <property type="entry name" value="MORN"/>
</dbReference>
<dbReference type="Proteomes" id="UP001208912">
    <property type="component" value="Unassembled WGS sequence"/>
</dbReference>
<evidence type="ECO:0000256" key="1">
    <source>
        <dbReference type="ARBA" id="ARBA00022737"/>
    </source>
</evidence>
<dbReference type="Pfam" id="PF02493">
    <property type="entry name" value="MORN"/>
    <property type="match status" value="1"/>
</dbReference>
<protein>
    <recommendedName>
        <fullName evidence="6">MORN repeat protein</fullName>
    </recommendedName>
</protein>
<dbReference type="PROSITE" id="PS51257">
    <property type="entry name" value="PROKAR_LIPOPROTEIN"/>
    <property type="match status" value="1"/>
</dbReference>
<comment type="caution">
    <text evidence="3">The sequence shown here is derived from an EMBL/GenBank/DDBJ whole genome shotgun (WGS) entry which is preliminary data.</text>
</comment>
<sequence>MKNIFLNHLLCVSLFLISCSSTTEKTNENKSSRESSKPEQKMSECLMQKSNPKAGEIQNNKEYYHFKKKDQKIYPGKCIAGDCISGLGEMVFPSGSTYKGEFRNGKFDGFGRAESCSNYLFEGTFTSGIATEGIATFPGGQIHEGIWDKDARLIKGKRLYTDGGVEEGEFDPITGVLLKGKMIDPEGNIYEGLFDKNGFLLNGKSFFKNGIKFEGSIKNHVLKGKTIYPSGVTFIGNLSYDENIEIKGKKIVPDGTIYEGIFDFRTKLLTKGIAIFPDGNIREGIFDPETGYLINGKAKYPNGIQEVGVFNRETGIFIDLEKLERQVFNESLKSSYHQWEFDRDGCIDKWNVTFQNNTKKTISSINFILIIKEIDSVIRYQKAHSVKLKLNPNETSPSPYFKLNQRVCPSGNNFIESHEFYADVTGYK</sequence>
<evidence type="ECO:0000313" key="4">
    <source>
        <dbReference type="Proteomes" id="UP001208540"/>
    </source>
</evidence>
<dbReference type="PANTHER" id="PTHR43215:SF14">
    <property type="entry name" value="RADIAL SPOKE HEAD 1 HOMOLOG"/>
    <property type="match status" value="1"/>
</dbReference>
<evidence type="ECO:0000313" key="2">
    <source>
        <dbReference type="EMBL" id="MCW7526581.1"/>
    </source>
</evidence>
<dbReference type="RefSeq" id="WP_265351943.1">
    <property type="nucleotide sequence ID" value="NZ_JAMQPL010000003.1"/>
</dbReference>
<gene>
    <name evidence="2" type="ORF">ND861_09515</name>
    <name evidence="3" type="ORF">ND862_10150</name>
</gene>
<evidence type="ECO:0000313" key="3">
    <source>
        <dbReference type="EMBL" id="MCW7530575.1"/>
    </source>
</evidence>
<keyword evidence="5" id="KW-1185">Reference proteome</keyword>
<reference evidence="3 5" key="1">
    <citation type="submission" date="2022-06" db="EMBL/GenBank/DDBJ databases">
        <title>Leptospira isolates from biofilms formed at urban environments.</title>
        <authorList>
            <person name="Ribeiro P.S."/>
            <person name="Sousa T."/>
            <person name="Carvalho N."/>
            <person name="Aburjaile F."/>
            <person name="Neves F."/>
            <person name="Oliveira D."/>
            <person name="Blanco L."/>
            <person name="Lima J."/>
            <person name="Costa F."/>
            <person name="Brenig B."/>
            <person name="Soares S."/>
            <person name="Ramos R."/>
            <person name="Goes-Neto A."/>
            <person name="Matiuzzi M."/>
            <person name="Azevedo V."/>
            <person name="Ristow P."/>
        </authorList>
    </citation>
    <scope>NUCLEOTIDE SEQUENCE</scope>
    <source>
        <strain evidence="2 5">VSF19</strain>
        <strain evidence="3">VSF20</strain>
    </source>
</reference>
<evidence type="ECO:0000313" key="5">
    <source>
        <dbReference type="Proteomes" id="UP001208912"/>
    </source>
</evidence>
<dbReference type="Proteomes" id="UP001208540">
    <property type="component" value="Unassembled WGS sequence"/>
</dbReference>